<organism evidence="4 5">
    <name type="scientific">Sarocladium strictum</name>
    <name type="common">Black bundle disease fungus</name>
    <name type="synonym">Acremonium strictum</name>
    <dbReference type="NCBI Taxonomy" id="5046"/>
    <lineage>
        <taxon>Eukaryota</taxon>
        <taxon>Fungi</taxon>
        <taxon>Dikarya</taxon>
        <taxon>Ascomycota</taxon>
        <taxon>Pezizomycotina</taxon>
        <taxon>Sordariomycetes</taxon>
        <taxon>Hypocreomycetidae</taxon>
        <taxon>Hypocreales</taxon>
        <taxon>Sarocladiaceae</taxon>
        <taxon>Sarocladium</taxon>
    </lineage>
</organism>
<evidence type="ECO:0000256" key="1">
    <source>
        <dbReference type="PROSITE-ProRule" id="PRU00042"/>
    </source>
</evidence>
<accession>A0AA39GH93</accession>
<keyword evidence="5" id="KW-1185">Reference proteome</keyword>
<dbReference type="PROSITE" id="PS00028">
    <property type="entry name" value="ZINC_FINGER_C2H2_1"/>
    <property type="match status" value="1"/>
</dbReference>
<dbReference type="InterPro" id="IPR013087">
    <property type="entry name" value="Znf_C2H2_type"/>
</dbReference>
<protein>
    <recommendedName>
        <fullName evidence="3">C2H2-type domain-containing protein</fullName>
    </recommendedName>
</protein>
<reference evidence="4" key="1">
    <citation type="submission" date="2022-10" db="EMBL/GenBank/DDBJ databases">
        <title>Determination and structural analysis of whole genome sequence of Sarocladium strictum F4-1.</title>
        <authorList>
            <person name="Hu L."/>
            <person name="Jiang Y."/>
        </authorList>
    </citation>
    <scope>NUCLEOTIDE SEQUENCE</scope>
    <source>
        <strain evidence="4">F4-1</strain>
    </source>
</reference>
<feature type="region of interest" description="Disordered" evidence="2">
    <location>
        <begin position="108"/>
        <end position="183"/>
    </location>
</feature>
<gene>
    <name evidence="4" type="ORF">NLU13_5628</name>
</gene>
<dbReference type="Gene3D" id="3.30.160.60">
    <property type="entry name" value="Classic Zinc Finger"/>
    <property type="match status" value="1"/>
</dbReference>
<dbReference type="Proteomes" id="UP001175261">
    <property type="component" value="Unassembled WGS sequence"/>
</dbReference>
<name>A0AA39GH93_SARSR</name>
<dbReference type="PROSITE" id="PS50157">
    <property type="entry name" value="ZINC_FINGER_C2H2_2"/>
    <property type="match status" value="1"/>
</dbReference>
<sequence length="251" mass="27741">MDSTYHYVSPDLVMAPNTFGDDENLAAYVDPSFLLGAMLPNQALPFLVEGTQFPIPVDFPMTTLDTPPMSGFDGYLAGNLDFDENFPDSMGDLSWGADMYNQTFAAGMDDFANPAPPSTASESQGLSPPETAFLPFTPSDVSDFVPSTMASPSSAATNPSPPSFHQTTDRKPSSSTGPKRQLRKLIKPETCHVCGKGHAQIRERDRHIITQHYDEAVRMGLNVDRPKCGLCDQTFRRKDHLTRHMKRRHGW</sequence>
<dbReference type="InterPro" id="IPR036236">
    <property type="entry name" value="Znf_C2H2_sf"/>
</dbReference>
<dbReference type="SUPFAM" id="SSF57667">
    <property type="entry name" value="beta-beta-alpha zinc fingers"/>
    <property type="match status" value="1"/>
</dbReference>
<comment type="caution">
    <text evidence="4">The sequence shown here is derived from an EMBL/GenBank/DDBJ whole genome shotgun (WGS) entry which is preliminary data.</text>
</comment>
<keyword evidence="1" id="KW-0862">Zinc</keyword>
<evidence type="ECO:0000313" key="5">
    <source>
        <dbReference type="Proteomes" id="UP001175261"/>
    </source>
</evidence>
<evidence type="ECO:0000259" key="3">
    <source>
        <dbReference type="PROSITE" id="PS50157"/>
    </source>
</evidence>
<keyword evidence="1" id="KW-0863">Zinc-finger</keyword>
<proteinExistence type="predicted"/>
<feature type="domain" description="C2H2-type" evidence="3">
    <location>
        <begin position="226"/>
        <end position="251"/>
    </location>
</feature>
<evidence type="ECO:0000256" key="2">
    <source>
        <dbReference type="SAM" id="MobiDB-lite"/>
    </source>
</evidence>
<feature type="compositionally biased region" description="Low complexity" evidence="2">
    <location>
        <begin position="146"/>
        <end position="158"/>
    </location>
</feature>
<dbReference type="EMBL" id="JAPDFR010000004">
    <property type="protein sequence ID" value="KAK0387315.1"/>
    <property type="molecule type" value="Genomic_DNA"/>
</dbReference>
<keyword evidence="1" id="KW-0479">Metal-binding</keyword>
<evidence type="ECO:0000313" key="4">
    <source>
        <dbReference type="EMBL" id="KAK0387315.1"/>
    </source>
</evidence>
<dbReference type="GO" id="GO:0008270">
    <property type="term" value="F:zinc ion binding"/>
    <property type="evidence" value="ECO:0007669"/>
    <property type="project" value="UniProtKB-KW"/>
</dbReference>
<dbReference type="SMART" id="SM00355">
    <property type="entry name" value="ZnF_C2H2"/>
    <property type="match status" value="2"/>
</dbReference>
<dbReference type="AlphaFoldDB" id="A0AA39GH93"/>